<comment type="cofactor">
    <cofactor evidence="13">
        <name>Mg(2+)</name>
        <dbReference type="ChEBI" id="CHEBI:18420"/>
    </cofactor>
</comment>
<evidence type="ECO:0000256" key="11">
    <source>
        <dbReference type="ARBA" id="ARBA00032305"/>
    </source>
</evidence>
<dbReference type="GO" id="GO:0047443">
    <property type="term" value="F:4-hydroxy-4-methyl-2-oxoglutarate aldolase activity"/>
    <property type="evidence" value="ECO:0007669"/>
    <property type="project" value="UniProtKB-EC"/>
</dbReference>
<comment type="cofactor">
    <cofactor evidence="2">
        <name>a divalent metal cation</name>
        <dbReference type="ChEBI" id="CHEBI:60240"/>
    </cofactor>
</comment>
<evidence type="ECO:0000256" key="9">
    <source>
        <dbReference type="ARBA" id="ARBA00029596"/>
    </source>
</evidence>
<organism evidence="15 16">
    <name type="scientific">Candidatus Lucifugimonas marina</name>
    <dbReference type="NCBI Taxonomy" id="3038979"/>
    <lineage>
        <taxon>Bacteria</taxon>
        <taxon>Bacillati</taxon>
        <taxon>Chloroflexota</taxon>
        <taxon>Dehalococcoidia</taxon>
        <taxon>SAR202 cluster</taxon>
        <taxon>Candidatus Lucifugimonadales</taxon>
        <taxon>Candidatus Lucifugimonadaceae</taxon>
        <taxon>Candidatus Lucifugimonas</taxon>
    </lineage>
</organism>
<comment type="catalytic activity">
    <reaction evidence="12">
        <text>oxaloacetate + H(+) = pyruvate + CO2</text>
        <dbReference type="Rhea" id="RHEA:15641"/>
        <dbReference type="ChEBI" id="CHEBI:15361"/>
        <dbReference type="ChEBI" id="CHEBI:15378"/>
        <dbReference type="ChEBI" id="CHEBI:16452"/>
        <dbReference type="ChEBI" id="CHEBI:16526"/>
        <dbReference type="EC" id="4.1.1.112"/>
    </reaction>
</comment>
<keyword evidence="13" id="KW-0460">Magnesium</keyword>
<evidence type="ECO:0000256" key="4">
    <source>
        <dbReference type="ARBA" id="ARBA00011233"/>
    </source>
</evidence>
<evidence type="ECO:0000256" key="10">
    <source>
        <dbReference type="ARBA" id="ARBA00030169"/>
    </source>
</evidence>
<dbReference type="PANTHER" id="PTHR33254">
    <property type="entry name" value="4-HYDROXY-4-METHYL-2-OXOGLUTARATE ALDOLASE 3-RELATED"/>
    <property type="match status" value="1"/>
</dbReference>
<dbReference type="SUPFAM" id="SSF89562">
    <property type="entry name" value="RraA-like"/>
    <property type="match status" value="1"/>
</dbReference>
<evidence type="ECO:0000256" key="1">
    <source>
        <dbReference type="ARBA" id="ARBA00001342"/>
    </source>
</evidence>
<evidence type="ECO:0000256" key="12">
    <source>
        <dbReference type="ARBA" id="ARBA00047973"/>
    </source>
</evidence>
<protein>
    <recommendedName>
        <fullName evidence="7">Putative 4-hydroxy-4-methyl-2-oxoglutarate aldolase</fullName>
        <ecNumber evidence="6">4.1.1.112</ecNumber>
        <ecNumber evidence="5">4.1.3.17</ecNumber>
    </recommendedName>
    <alternativeName>
        <fullName evidence="11">Oxaloacetate decarboxylase</fullName>
    </alternativeName>
    <alternativeName>
        <fullName evidence="9">Regulator of ribonuclease activity homolog</fullName>
    </alternativeName>
    <alternativeName>
        <fullName evidence="10">RraA-like protein</fullName>
    </alternativeName>
</protein>
<feature type="binding site" evidence="13">
    <location>
        <position position="138"/>
    </location>
    <ligand>
        <name>Mg(2+)</name>
        <dbReference type="ChEBI" id="CHEBI:18420"/>
    </ligand>
</feature>
<evidence type="ECO:0000313" key="16">
    <source>
        <dbReference type="Proteomes" id="UP001219901"/>
    </source>
</evidence>
<evidence type="ECO:0000256" key="5">
    <source>
        <dbReference type="ARBA" id="ARBA00012213"/>
    </source>
</evidence>
<dbReference type="GO" id="GO:0008948">
    <property type="term" value="F:oxaloacetate decarboxylase activity"/>
    <property type="evidence" value="ECO:0007669"/>
    <property type="project" value="UniProtKB-EC"/>
</dbReference>
<evidence type="ECO:0000256" key="2">
    <source>
        <dbReference type="ARBA" id="ARBA00001968"/>
    </source>
</evidence>
<evidence type="ECO:0000313" key="17">
    <source>
        <dbReference type="Proteomes" id="UP001321249"/>
    </source>
</evidence>
<evidence type="ECO:0000313" key="14">
    <source>
        <dbReference type="EMBL" id="MDG0867267.1"/>
    </source>
</evidence>
<feature type="binding site" evidence="13">
    <location>
        <position position="137"/>
    </location>
    <ligand>
        <name>substrate</name>
    </ligand>
</feature>
<dbReference type="GO" id="GO:0046872">
    <property type="term" value="F:metal ion binding"/>
    <property type="evidence" value="ECO:0007669"/>
    <property type="project" value="UniProtKB-KW"/>
</dbReference>
<evidence type="ECO:0000256" key="3">
    <source>
        <dbReference type="ARBA" id="ARBA00008621"/>
    </source>
</evidence>
<evidence type="ECO:0000313" key="15">
    <source>
        <dbReference type="EMBL" id="WFG40343.1"/>
    </source>
</evidence>
<dbReference type="CDD" id="cd16841">
    <property type="entry name" value="RraA_family"/>
    <property type="match status" value="1"/>
</dbReference>
<dbReference type="EC" id="4.1.1.112" evidence="6"/>
<gene>
    <name evidence="14" type="ORF">GKO46_09315</name>
    <name evidence="15" type="ORF">GKO48_12225</name>
</gene>
<dbReference type="Proteomes" id="UP001219901">
    <property type="component" value="Chromosome"/>
</dbReference>
<comment type="function">
    <text evidence="8">Catalyzes the aldol cleavage of 4-hydroxy-4-methyl-2-oxoglutarate (HMG) into 2 molecules of pyruvate. Also contains a secondary oxaloacetate (OAA) decarboxylase activity due to the common pyruvate enolate transition state formed following C-C bond cleavage in the retro-aldol and decarboxylation reactions.</text>
</comment>
<name>A0AAJ6CTI7_9CHLR</name>
<evidence type="ECO:0000256" key="13">
    <source>
        <dbReference type="PIRSR" id="PIRSR605493-1"/>
    </source>
</evidence>
<dbReference type="InterPro" id="IPR036704">
    <property type="entry name" value="RraA/RraA-like_sf"/>
</dbReference>
<keyword evidence="13" id="KW-0479">Metal-binding</keyword>
<dbReference type="EMBL" id="WMBE01000003">
    <property type="protein sequence ID" value="MDG0867267.1"/>
    <property type="molecule type" value="Genomic_DNA"/>
</dbReference>
<reference evidence="16 17" key="1">
    <citation type="submission" date="2019-11" db="EMBL/GenBank/DDBJ databases">
        <authorList>
            <person name="Cho J.-C."/>
        </authorList>
    </citation>
    <scope>NUCLEOTIDE SEQUENCE [LARGE SCALE GENOMIC DNA]</scope>
    <source>
        <strain evidence="15 16">JH1073</strain>
        <strain evidence="14 17">JH702</strain>
    </source>
</reference>
<accession>A0AAJ6CTI7</accession>
<reference evidence="16" key="3">
    <citation type="submission" date="2023-06" db="EMBL/GenBank/DDBJ databases">
        <title>Pangenomics reveal diversification of enzyme families and niche specialization in globally abundant SAR202 bacteria.</title>
        <authorList>
            <person name="Saw J.H.W."/>
        </authorList>
    </citation>
    <scope>NUCLEOTIDE SEQUENCE [LARGE SCALE GENOMIC DNA]</scope>
    <source>
        <strain evidence="16">JH1073</strain>
    </source>
</reference>
<dbReference type="Proteomes" id="UP001321249">
    <property type="component" value="Unassembled WGS sequence"/>
</dbReference>
<evidence type="ECO:0000256" key="6">
    <source>
        <dbReference type="ARBA" id="ARBA00012947"/>
    </source>
</evidence>
<dbReference type="EC" id="4.1.3.17" evidence="5"/>
<dbReference type="AlphaFoldDB" id="A0AAJ6CTI7"/>
<dbReference type="EMBL" id="CP046147">
    <property type="protein sequence ID" value="WFG40343.1"/>
    <property type="molecule type" value="Genomic_DNA"/>
</dbReference>
<dbReference type="RefSeq" id="WP_342825466.1">
    <property type="nucleotide sequence ID" value="NZ_CP046146.1"/>
</dbReference>
<keyword evidence="16" id="KW-1185">Reference proteome</keyword>
<dbReference type="PANTHER" id="PTHR33254:SF4">
    <property type="entry name" value="4-HYDROXY-4-METHYL-2-OXOGLUTARATE ALDOLASE 3-RELATED"/>
    <property type="match status" value="1"/>
</dbReference>
<dbReference type="Gene3D" id="3.50.30.40">
    <property type="entry name" value="Ribonuclease E inhibitor RraA/RraA-like"/>
    <property type="match status" value="1"/>
</dbReference>
<comment type="subunit">
    <text evidence="4">Homotrimer.</text>
</comment>
<reference evidence="15" key="2">
    <citation type="journal article" date="2023" name="Nat. Commun.">
        <title>Cultivation of marine bacteria of the SAR202 clade.</title>
        <authorList>
            <person name="Lim Y."/>
            <person name="Seo J.H."/>
            <person name="Giovannoni S.J."/>
            <person name="Kang I."/>
            <person name="Cho J.C."/>
        </authorList>
    </citation>
    <scope>NUCLEOTIDE SEQUENCE</scope>
    <source>
        <strain evidence="15">JH1073</strain>
    </source>
</reference>
<comment type="catalytic activity">
    <reaction evidence="1">
        <text>4-hydroxy-4-methyl-2-oxoglutarate = 2 pyruvate</text>
        <dbReference type="Rhea" id="RHEA:22748"/>
        <dbReference type="ChEBI" id="CHEBI:15361"/>
        <dbReference type="ChEBI" id="CHEBI:58276"/>
        <dbReference type="EC" id="4.1.3.17"/>
    </reaction>
</comment>
<evidence type="ECO:0000256" key="7">
    <source>
        <dbReference type="ARBA" id="ARBA00016549"/>
    </source>
</evidence>
<evidence type="ECO:0000256" key="8">
    <source>
        <dbReference type="ARBA" id="ARBA00025046"/>
    </source>
</evidence>
<sequence>MPTHVSDEILDRFRKVTSATAYSAVWRLAPPDGQEWFASANYQLCLMRGVKAYTPGKTLVGRAQTLRFVPARPDLLAQTRKGGESPEYLAMGKCGPNDLLVVEAHTFDEYSCILGNMKTRMLWHKKAQGLVTDGAIRDLQMVSDEYDLAVFAKNRSPAGNLPFLESFEEGRPVNVGGVLVMPGDVIVGDDDGVVVVPADRAEEVIDWIEEQEEAEEFVIGLIDEEQASPGKYYPISGETKERFRKWKAEKGE</sequence>
<dbReference type="Pfam" id="PF03737">
    <property type="entry name" value="RraA-like"/>
    <property type="match status" value="1"/>
</dbReference>
<comment type="similarity">
    <text evidence="3">Belongs to the class II aldolase/RraA-like family.</text>
</comment>
<proteinExistence type="inferred from homology"/>
<dbReference type="InterPro" id="IPR005493">
    <property type="entry name" value="RraA/RraA-like"/>
</dbReference>